<name>A0A1B6CQ28_9HEMI</name>
<protein>
    <submittedName>
        <fullName evidence="3">Uncharacterized protein</fullName>
    </submittedName>
</protein>
<accession>A0A1B6CQ28</accession>
<evidence type="ECO:0000256" key="2">
    <source>
        <dbReference type="SAM" id="Phobius"/>
    </source>
</evidence>
<feature type="non-terminal residue" evidence="3">
    <location>
        <position position="1"/>
    </location>
</feature>
<keyword evidence="2" id="KW-0812">Transmembrane</keyword>
<dbReference type="AlphaFoldDB" id="A0A1B6CQ28"/>
<dbReference type="EMBL" id="GEDC01021843">
    <property type="protein sequence ID" value="JAS15455.1"/>
    <property type="molecule type" value="Transcribed_RNA"/>
</dbReference>
<feature type="transmembrane region" description="Helical" evidence="2">
    <location>
        <begin position="6"/>
        <end position="25"/>
    </location>
</feature>
<evidence type="ECO:0000313" key="3">
    <source>
        <dbReference type="EMBL" id="JAS15455.1"/>
    </source>
</evidence>
<reference evidence="3" key="1">
    <citation type="submission" date="2015-12" db="EMBL/GenBank/DDBJ databases">
        <title>De novo transcriptome assembly of four potential Pierce s Disease insect vectors from Arizona vineyards.</title>
        <authorList>
            <person name="Tassone E.E."/>
        </authorList>
    </citation>
    <scope>NUCLEOTIDE SEQUENCE</scope>
</reference>
<organism evidence="3">
    <name type="scientific">Clastoptera arizonana</name>
    <name type="common">Arizona spittle bug</name>
    <dbReference type="NCBI Taxonomy" id="38151"/>
    <lineage>
        <taxon>Eukaryota</taxon>
        <taxon>Metazoa</taxon>
        <taxon>Ecdysozoa</taxon>
        <taxon>Arthropoda</taxon>
        <taxon>Hexapoda</taxon>
        <taxon>Insecta</taxon>
        <taxon>Pterygota</taxon>
        <taxon>Neoptera</taxon>
        <taxon>Paraneoptera</taxon>
        <taxon>Hemiptera</taxon>
        <taxon>Auchenorrhyncha</taxon>
        <taxon>Cercopoidea</taxon>
        <taxon>Clastopteridae</taxon>
        <taxon>Clastoptera</taxon>
    </lineage>
</organism>
<sequence>FAKMNMLAIVCLTGLVALVGGYLYYHCNKENKSEDSGKAKINGGGKKSKRHKEGQGRKGGLSEDSDCSKMSDNSSDSDEIEAFLNAFEERADQRFRNLDKLIEDFETKWMR</sequence>
<feature type="region of interest" description="Disordered" evidence="1">
    <location>
        <begin position="32"/>
        <end position="76"/>
    </location>
</feature>
<evidence type="ECO:0000256" key="1">
    <source>
        <dbReference type="SAM" id="MobiDB-lite"/>
    </source>
</evidence>
<keyword evidence="2" id="KW-0472">Membrane</keyword>
<keyword evidence="2" id="KW-1133">Transmembrane helix</keyword>
<proteinExistence type="predicted"/>
<gene>
    <name evidence="3" type="ORF">g.45680</name>
</gene>